<evidence type="ECO:0000313" key="6">
    <source>
        <dbReference type="Proteomes" id="UP001152798"/>
    </source>
</evidence>
<evidence type="ECO:0000313" key="5">
    <source>
        <dbReference type="EMBL" id="CAH1407939.1"/>
    </source>
</evidence>
<evidence type="ECO:0000256" key="3">
    <source>
        <dbReference type="SAM" id="MobiDB-lite"/>
    </source>
</evidence>
<comment type="subcellular location">
    <subcellularLocation>
        <location evidence="1">Nucleus</location>
    </subcellularLocation>
</comment>
<dbReference type="InterPro" id="IPR051095">
    <property type="entry name" value="Dros_DevTransReg"/>
</dbReference>
<sequence>MAASKETQQFCVRWNSYQSNLQSAFPKLLTNEHFVDVTLACESRMVKCHKVVLSACSAYFEKLLVQNPCQHPIIFMKDMKYWEVQALVDFMYKGEVNVTQEELSSLLKAAEALEVRGLCGQHEQGMADKLTLPRGTEAAHDTSGQKKRRMDSEVKEINTTPSNGDSNNSGSHLTQMKTGVHDQPKNDHHTSTPSTPSGAHVKQEAHLADNGLFEDLDDDFYQDDNSLQIDETGSAYSLAGPSVQLDSSPEGNHWNLNNGYPNVILTESSNYSTTPSPNNNENPGKIQRIRRSDAELLSAADSICKGMTFQKASQTFNIPMSTIRFYMARKGMLPSRRRGRRISQGLEQGGGPGSGMGQPPQQPQGPQPGAGMAQSHQPPPHQAMGYSQQPPPTMSLQNPYFKQEPSGY</sequence>
<dbReference type="EMBL" id="OV725083">
    <property type="protein sequence ID" value="CAH1407939.1"/>
    <property type="molecule type" value="Genomic_DNA"/>
</dbReference>
<keyword evidence="6" id="KW-1185">Reference proteome</keyword>
<dbReference type="Gene3D" id="3.30.710.10">
    <property type="entry name" value="Potassium Channel Kv1.1, Chain A"/>
    <property type="match status" value="1"/>
</dbReference>
<dbReference type="GO" id="GO:0003677">
    <property type="term" value="F:DNA binding"/>
    <property type="evidence" value="ECO:0007669"/>
    <property type="project" value="InterPro"/>
</dbReference>
<feature type="region of interest" description="Disordered" evidence="3">
    <location>
        <begin position="238"/>
        <end position="286"/>
    </location>
</feature>
<feature type="compositionally biased region" description="Basic and acidic residues" evidence="3">
    <location>
        <begin position="179"/>
        <end position="190"/>
    </location>
</feature>
<dbReference type="AlphaFoldDB" id="A0A9P0HRX1"/>
<evidence type="ECO:0000256" key="2">
    <source>
        <dbReference type="ARBA" id="ARBA00023242"/>
    </source>
</evidence>
<proteinExistence type="predicted"/>
<dbReference type="Pfam" id="PF05225">
    <property type="entry name" value="HTH_psq"/>
    <property type="match status" value="1"/>
</dbReference>
<accession>A0A9P0HRX1</accession>
<dbReference type="InterPro" id="IPR007889">
    <property type="entry name" value="HTH_Psq"/>
</dbReference>
<feature type="compositionally biased region" description="Basic and acidic residues" evidence="3">
    <location>
        <begin position="137"/>
        <end position="156"/>
    </location>
</feature>
<gene>
    <name evidence="5" type="ORF">NEZAVI_LOCUS15559</name>
</gene>
<evidence type="ECO:0000259" key="4">
    <source>
        <dbReference type="PROSITE" id="PS50097"/>
    </source>
</evidence>
<dbReference type="SMART" id="SM00225">
    <property type="entry name" value="BTB"/>
    <property type="match status" value="1"/>
</dbReference>
<feature type="region of interest" description="Disordered" evidence="3">
    <location>
        <begin position="126"/>
        <end position="201"/>
    </location>
</feature>
<feature type="compositionally biased region" description="Polar residues" evidence="3">
    <location>
        <begin position="244"/>
        <end position="260"/>
    </location>
</feature>
<dbReference type="CDD" id="cd18315">
    <property type="entry name" value="BTB_POZ_BAB-like"/>
    <property type="match status" value="1"/>
</dbReference>
<dbReference type="PANTHER" id="PTHR23110">
    <property type="entry name" value="BTB DOMAIN TRANSCRIPTION FACTOR"/>
    <property type="match status" value="1"/>
</dbReference>
<feature type="compositionally biased region" description="Gly residues" evidence="3">
    <location>
        <begin position="347"/>
        <end position="356"/>
    </location>
</feature>
<dbReference type="InterPro" id="IPR000210">
    <property type="entry name" value="BTB/POZ_dom"/>
</dbReference>
<dbReference type="OrthoDB" id="7956040at2759"/>
<dbReference type="GO" id="GO:0005634">
    <property type="term" value="C:nucleus"/>
    <property type="evidence" value="ECO:0007669"/>
    <property type="project" value="UniProtKB-SubCell"/>
</dbReference>
<dbReference type="PANTHER" id="PTHR23110:SF108">
    <property type="entry name" value="LD19131P"/>
    <property type="match status" value="1"/>
</dbReference>
<name>A0A9P0HRX1_NEZVI</name>
<feature type="domain" description="BTB" evidence="4">
    <location>
        <begin position="35"/>
        <end position="100"/>
    </location>
</feature>
<dbReference type="GO" id="GO:0006357">
    <property type="term" value="P:regulation of transcription by RNA polymerase II"/>
    <property type="evidence" value="ECO:0007669"/>
    <property type="project" value="TreeGrafter"/>
</dbReference>
<organism evidence="5 6">
    <name type="scientific">Nezara viridula</name>
    <name type="common">Southern green stink bug</name>
    <name type="synonym">Cimex viridulus</name>
    <dbReference type="NCBI Taxonomy" id="85310"/>
    <lineage>
        <taxon>Eukaryota</taxon>
        <taxon>Metazoa</taxon>
        <taxon>Ecdysozoa</taxon>
        <taxon>Arthropoda</taxon>
        <taxon>Hexapoda</taxon>
        <taxon>Insecta</taxon>
        <taxon>Pterygota</taxon>
        <taxon>Neoptera</taxon>
        <taxon>Paraneoptera</taxon>
        <taxon>Hemiptera</taxon>
        <taxon>Heteroptera</taxon>
        <taxon>Panheteroptera</taxon>
        <taxon>Pentatomomorpha</taxon>
        <taxon>Pentatomoidea</taxon>
        <taxon>Pentatomidae</taxon>
        <taxon>Pentatominae</taxon>
        <taxon>Nezara</taxon>
    </lineage>
</organism>
<reference evidence="5" key="1">
    <citation type="submission" date="2022-01" db="EMBL/GenBank/DDBJ databases">
        <authorList>
            <person name="King R."/>
        </authorList>
    </citation>
    <scope>NUCLEOTIDE SEQUENCE</scope>
</reference>
<dbReference type="SUPFAM" id="SSF54695">
    <property type="entry name" value="POZ domain"/>
    <property type="match status" value="1"/>
</dbReference>
<evidence type="ECO:0000256" key="1">
    <source>
        <dbReference type="ARBA" id="ARBA00004123"/>
    </source>
</evidence>
<protein>
    <recommendedName>
        <fullName evidence="4">BTB domain-containing protein</fullName>
    </recommendedName>
</protein>
<dbReference type="Pfam" id="PF00651">
    <property type="entry name" value="BTB"/>
    <property type="match status" value="1"/>
</dbReference>
<feature type="compositionally biased region" description="Low complexity" evidence="3">
    <location>
        <begin position="266"/>
        <end position="283"/>
    </location>
</feature>
<feature type="compositionally biased region" description="Polar residues" evidence="3">
    <location>
        <begin position="157"/>
        <end position="177"/>
    </location>
</feature>
<dbReference type="InterPro" id="IPR011333">
    <property type="entry name" value="SKP1/BTB/POZ_sf"/>
</dbReference>
<dbReference type="Proteomes" id="UP001152798">
    <property type="component" value="Chromosome 7"/>
</dbReference>
<feature type="region of interest" description="Disordered" evidence="3">
    <location>
        <begin position="343"/>
        <end position="408"/>
    </location>
</feature>
<dbReference type="PROSITE" id="PS50097">
    <property type="entry name" value="BTB"/>
    <property type="match status" value="1"/>
</dbReference>
<keyword evidence="2" id="KW-0539">Nucleus</keyword>